<dbReference type="Proteomes" id="UP000077280">
    <property type="component" value="Unassembled WGS sequence"/>
</dbReference>
<accession>A0ABX2UH99</accession>
<dbReference type="RefSeq" id="WP_068805501.1">
    <property type="nucleotide sequence ID" value="NZ_LXND01000031.1"/>
</dbReference>
<protein>
    <recommendedName>
        <fullName evidence="1">Mub B2-like domain-containing protein</fullName>
    </recommendedName>
</protein>
<feature type="domain" description="Mub B2-like" evidence="1">
    <location>
        <begin position="435"/>
        <end position="526"/>
    </location>
</feature>
<evidence type="ECO:0000259" key="1">
    <source>
        <dbReference type="Pfam" id="PF17966"/>
    </source>
</evidence>
<feature type="domain" description="Mub B2-like" evidence="1">
    <location>
        <begin position="542"/>
        <end position="599"/>
    </location>
</feature>
<organism evidence="2 3">
    <name type="scientific">Pediococcus parvulus</name>
    <dbReference type="NCBI Taxonomy" id="54062"/>
    <lineage>
        <taxon>Bacteria</taxon>
        <taxon>Bacillati</taxon>
        <taxon>Bacillota</taxon>
        <taxon>Bacilli</taxon>
        <taxon>Lactobacillales</taxon>
        <taxon>Lactobacillaceae</taxon>
        <taxon>Pediococcus</taxon>
    </lineage>
</organism>
<dbReference type="Pfam" id="PF17966">
    <property type="entry name" value="Muc_B2"/>
    <property type="match status" value="3"/>
</dbReference>
<evidence type="ECO:0000313" key="3">
    <source>
        <dbReference type="Proteomes" id="UP000077280"/>
    </source>
</evidence>
<gene>
    <name evidence="2" type="ORF">A7K95_04370</name>
</gene>
<proteinExistence type="predicted"/>
<name>A0ABX2UH99_9LACO</name>
<dbReference type="InterPro" id="IPR041495">
    <property type="entry name" value="Mub_B2"/>
</dbReference>
<dbReference type="Gene3D" id="2.60.40.4300">
    <property type="match status" value="3"/>
</dbReference>
<feature type="domain" description="Mub B2-like" evidence="1">
    <location>
        <begin position="331"/>
        <end position="420"/>
    </location>
</feature>
<evidence type="ECO:0000313" key="2">
    <source>
        <dbReference type="EMBL" id="OAD64575.1"/>
    </source>
</evidence>
<keyword evidence="3" id="KW-1185">Reference proteome</keyword>
<sequence length="611" mass="66392">MKNDYLTTKNFNSDMTDSVSSQYQSFVAKEMILYDLPLLGKLDTFLGTAYYKHEFDNLNEYTYSDTLKSLIANILNESVSDGSFTIKIMVETWNAKLESLYPEGIPDTSAIFKQLPSTVFESSPESDSDGPIEAKNITDVSNLTFSTNGVVSIKNLMVIQLNLGIINVTTHYVDEKGDSLSPDTEIETDFHTKNQLTATTVSGYHVQNIKTTESLTNVNTDIKNGSVSVVAPTDGEVTFVYAKDQVTYTVTPVDKNGKPINCLTPSDPITADIGSNVNIPDYPGYTASPGQDLVVPNKANGTQIDIQVEYTPDTFVPNNGDDANPISEVLVHRTIQYKGAGVMTPADVVQDVIYKLMTDETTGVTSWTPQNVYSAVVSPNLAGYHVDQVTVPMVKPGVFVLKKGETPKNEAIVTVNYSKDTIVENNGDKTNSVSEVTVHRTIHYTGAGAKTPTNIVQDVIYKAVTDKTVGKTVWTPQGFYTAITSPHVAGYTADKETVLDVIPKAIIMSEGTQPADINVTVKYSADTLVPNNGNETNPVNEVTIHRVIHYIGAGISTPKDVIQNVIYKAMTNKTTGETAWTPQGSYAEVTSPTVTGYTAGSRYPSESDSFN</sequence>
<dbReference type="EMBL" id="LXND01000031">
    <property type="protein sequence ID" value="OAD64575.1"/>
    <property type="molecule type" value="Genomic_DNA"/>
</dbReference>
<dbReference type="Gene3D" id="3.10.20.320">
    <property type="entry name" value="Putative peptidoglycan bound protein (lpxtg motif)"/>
    <property type="match status" value="1"/>
</dbReference>
<reference evidence="2 3" key="1">
    <citation type="submission" date="2016-05" db="EMBL/GenBank/DDBJ databases">
        <title>Draft genome sequence of Pediococcus parvulus 2.6, a probiotic beta-glucan producer strain.</title>
        <authorList>
            <person name="Mohedano M.L."/>
            <person name="Perez-Ramos A."/>
            <person name="Duenas M.T."/>
            <person name="Lamontanara A."/>
            <person name="Orru L."/>
            <person name="Spano G."/>
            <person name="Capozzi V."/>
            <person name="Lopez P."/>
        </authorList>
    </citation>
    <scope>NUCLEOTIDE SEQUENCE [LARGE SCALE GENOMIC DNA]</scope>
    <source>
        <strain evidence="2 3">2.6</strain>
    </source>
</reference>
<comment type="caution">
    <text evidence="2">The sequence shown here is derived from an EMBL/GenBank/DDBJ whole genome shotgun (WGS) entry which is preliminary data.</text>
</comment>